<dbReference type="PANTHER" id="PTHR13723">
    <property type="entry name" value="ADAMTS A DISINTEGRIN AND METALLOPROTEASE WITH THROMBOSPONDIN MOTIFS PROTEASE"/>
    <property type="match status" value="1"/>
</dbReference>
<dbReference type="PROSITE" id="PS50092">
    <property type="entry name" value="TSP1"/>
    <property type="match status" value="10"/>
</dbReference>
<comment type="cofactor">
    <cofactor evidence="16">
        <name>Zn(2+)</name>
        <dbReference type="ChEBI" id="CHEBI:29105"/>
    </cofactor>
    <text evidence="16">Binds 1 zinc ion per subunit.</text>
</comment>
<comment type="caution">
    <text evidence="18">Lacks conserved residue(s) required for the propagation of feature annotation.</text>
</comment>
<evidence type="ECO:0000256" key="5">
    <source>
        <dbReference type="ARBA" id="ARBA00022685"/>
    </source>
</evidence>
<name>A0A218V5V3_9PASE</name>
<dbReference type="STRING" id="299123.ENSLSDP00000009916"/>
<comment type="caution">
    <text evidence="22">The sequence shown here is derived from an EMBL/GenBank/DDBJ whole genome shotgun (WGS) entry which is preliminary data.</text>
</comment>
<dbReference type="FunFam" id="2.20.100.10:FF:000010">
    <property type="entry name" value="ADAM metallopeptidase with thrombospondin type 1 motif 9"/>
    <property type="match status" value="1"/>
</dbReference>
<feature type="binding site" evidence="16 18">
    <location>
        <position position="419"/>
    </location>
    <ligand>
        <name>Zn(2+)</name>
        <dbReference type="ChEBI" id="CHEBI:29105"/>
        <note>catalytic</note>
    </ligand>
</feature>
<evidence type="ECO:0000256" key="14">
    <source>
        <dbReference type="ARBA" id="ARBA00023180"/>
    </source>
</evidence>
<keyword evidence="9" id="KW-0378">Hydrolase</keyword>
<dbReference type="GO" id="GO:0004222">
    <property type="term" value="F:metalloendopeptidase activity"/>
    <property type="evidence" value="ECO:0007669"/>
    <property type="project" value="InterPro"/>
</dbReference>
<dbReference type="FunFam" id="3.40.390.10:FF:000001">
    <property type="entry name" value="A disintegrin and metalloproteinase with thrombospondin motifs 1"/>
    <property type="match status" value="1"/>
</dbReference>
<dbReference type="FunFam" id="2.60.120.830:FF:000001">
    <property type="entry name" value="A disintegrin and metalloproteinase with thrombospondin motifs 1"/>
    <property type="match status" value="1"/>
</dbReference>
<dbReference type="FunFam" id="2.20.100.10:FF:000005">
    <property type="entry name" value="ADAM metallopeptidase with thrombospondin type 1 motif 9"/>
    <property type="match status" value="5"/>
</dbReference>
<evidence type="ECO:0000256" key="11">
    <source>
        <dbReference type="ARBA" id="ARBA00023049"/>
    </source>
</evidence>
<dbReference type="InterPro" id="IPR012314">
    <property type="entry name" value="Pept_M12B_GON-ADAMTSs"/>
</dbReference>
<dbReference type="PROSITE" id="PS50215">
    <property type="entry name" value="ADAM_MEPRO"/>
    <property type="match status" value="1"/>
</dbReference>
<evidence type="ECO:0000256" key="6">
    <source>
        <dbReference type="ARBA" id="ARBA00022723"/>
    </source>
</evidence>
<keyword evidence="13 17" id="KW-1015">Disulfide bond</keyword>
<feature type="disulfide bond" evidence="17">
    <location>
        <begin position="425"/>
        <end position="453"/>
    </location>
</feature>
<feature type="disulfide bond" evidence="17">
    <location>
        <begin position="541"/>
        <end position="552"/>
    </location>
</feature>
<dbReference type="Gene3D" id="3.40.1620.60">
    <property type="match status" value="2"/>
</dbReference>
<evidence type="ECO:0000256" key="2">
    <source>
        <dbReference type="ARBA" id="ARBA00022525"/>
    </source>
</evidence>
<keyword evidence="4" id="KW-0645">Protease</keyword>
<reference evidence="22 23" key="1">
    <citation type="submission" date="2017-05" db="EMBL/GenBank/DDBJ databases">
        <title>Genome of assembly of the Bengalese finch, Lonchura striata domestica.</title>
        <authorList>
            <person name="Colquitt B.M."/>
            <person name="Brainard M.S."/>
        </authorList>
    </citation>
    <scope>NUCLEOTIDE SEQUENCE [LARGE SCALE GENOMIC DNA]</scope>
    <source>
        <strain evidence="22">White83orange57</strain>
    </source>
</reference>
<dbReference type="Pfam" id="PF19030">
    <property type="entry name" value="TSP1_ADAMTS"/>
    <property type="match status" value="10"/>
</dbReference>
<feature type="active site" evidence="15 18">
    <location>
        <position position="410"/>
    </location>
</feature>
<evidence type="ECO:0000256" key="1">
    <source>
        <dbReference type="ARBA" id="ARBA00004498"/>
    </source>
</evidence>
<gene>
    <name evidence="22" type="primary">ADAMTS20</name>
    <name evidence="22" type="ORF">RLOC_00011820</name>
</gene>
<dbReference type="InterPro" id="IPR045371">
    <property type="entry name" value="ADAMTS_CR_3"/>
</dbReference>
<dbReference type="Gene3D" id="2.20.100.10">
    <property type="entry name" value="Thrombospondin type-1 (TSP1) repeat"/>
    <property type="match status" value="9"/>
</dbReference>
<dbReference type="EMBL" id="MUZQ01000047">
    <property type="protein sequence ID" value="OWK61081.1"/>
    <property type="molecule type" value="Genomic_DNA"/>
</dbReference>
<dbReference type="PROSITE" id="PS51046">
    <property type="entry name" value="GON"/>
    <property type="match status" value="1"/>
</dbReference>
<dbReference type="InterPro" id="IPR010294">
    <property type="entry name" value="ADAMTS_spacer1"/>
</dbReference>
<dbReference type="Pfam" id="PF17771">
    <property type="entry name" value="ADAMTS_CR_2"/>
    <property type="match status" value="1"/>
</dbReference>
<dbReference type="GO" id="GO:0030198">
    <property type="term" value="P:extracellular matrix organization"/>
    <property type="evidence" value="ECO:0007669"/>
    <property type="project" value="InterPro"/>
</dbReference>
<dbReference type="Pfam" id="PF00090">
    <property type="entry name" value="TSP_1"/>
    <property type="match status" value="2"/>
</dbReference>
<feature type="disulfide bond" evidence="17">
    <location>
        <begin position="513"/>
        <end position="547"/>
    </location>
</feature>
<feature type="binding site" evidence="16">
    <location>
        <position position="351"/>
    </location>
    <ligand>
        <name>Ca(2+)</name>
        <dbReference type="ChEBI" id="CHEBI:29108"/>
        <label>2</label>
    </ligand>
</feature>
<dbReference type="PANTHER" id="PTHR13723:SF165">
    <property type="entry name" value="A DISINTEGRIN AND METALLOPROTEINASE WITH THROMBOSPONDIN MOTIFS 20"/>
    <property type="match status" value="1"/>
</dbReference>
<dbReference type="InterPro" id="IPR050439">
    <property type="entry name" value="ADAMTS_ADAMTS-like"/>
</dbReference>
<dbReference type="InterPro" id="IPR001590">
    <property type="entry name" value="Peptidase_M12B"/>
</dbReference>
<organism evidence="22 23">
    <name type="scientific">Lonchura striata</name>
    <name type="common">white-rumped munia</name>
    <dbReference type="NCBI Taxonomy" id="40157"/>
    <lineage>
        <taxon>Eukaryota</taxon>
        <taxon>Metazoa</taxon>
        <taxon>Chordata</taxon>
        <taxon>Craniata</taxon>
        <taxon>Vertebrata</taxon>
        <taxon>Euteleostomi</taxon>
        <taxon>Archelosauria</taxon>
        <taxon>Archosauria</taxon>
        <taxon>Dinosauria</taxon>
        <taxon>Saurischia</taxon>
        <taxon>Theropoda</taxon>
        <taxon>Coelurosauria</taxon>
        <taxon>Aves</taxon>
        <taxon>Neognathae</taxon>
        <taxon>Neoaves</taxon>
        <taxon>Telluraves</taxon>
        <taxon>Australaves</taxon>
        <taxon>Passeriformes</taxon>
        <taxon>Passeroidea</taxon>
        <taxon>Estrildidae</taxon>
        <taxon>Estrildinae</taxon>
        <taxon>Lonchura</taxon>
    </lineage>
</organism>
<dbReference type="SUPFAM" id="SSF82895">
    <property type="entry name" value="TSP-1 type 1 repeat"/>
    <property type="match status" value="11"/>
</dbReference>
<feature type="binding site" evidence="16">
    <location>
        <position position="472"/>
    </location>
    <ligand>
        <name>Ca(2+)</name>
        <dbReference type="ChEBI" id="CHEBI:29108"/>
        <label>1</label>
    </ligand>
</feature>
<dbReference type="Gene3D" id="3.40.390.10">
    <property type="entry name" value="Collagenase (Catalytic Domain)"/>
    <property type="match status" value="1"/>
</dbReference>
<evidence type="ECO:0000256" key="7">
    <source>
        <dbReference type="ARBA" id="ARBA00022729"/>
    </source>
</evidence>
<keyword evidence="12" id="KW-0865">Zymogen</keyword>
<keyword evidence="5" id="KW-0165">Cleavage on pair of basic residues</keyword>
<accession>A0A218V5V3</accession>
<feature type="disulfide bond" evidence="17">
    <location>
        <begin position="369"/>
        <end position="375"/>
    </location>
</feature>
<keyword evidence="10 16" id="KW-0862">Zinc</keyword>
<feature type="binding site" evidence="16">
    <location>
        <position position="358"/>
    </location>
    <ligand>
        <name>Ca(2+)</name>
        <dbReference type="ChEBI" id="CHEBI:29108"/>
        <label>1</label>
    </ligand>
</feature>
<dbReference type="InterPro" id="IPR000884">
    <property type="entry name" value="TSP1_rpt"/>
</dbReference>
<evidence type="ECO:0000256" key="18">
    <source>
        <dbReference type="PROSITE-ProRule" id="PRU00276"/>
    </source>
</evidence>
<dbReference type="SMART" id="SM00209">
    <property type="entry name" value="TSP1"/>
    <property type="match status" value="10"/>
</dbReference>
<dbReference type="InterPro" id="IPR002870">
    <property type="entry name" value="Peptidase_M12B_N"/>
</dbReference>
<keyword evidence="16" id="KW-0106">Calcium</keyword>
<evidence type="ECO:0000259" key="21">
    <source>
        <dbReference type="PROSITE" id="PS51046"/>
    </source>
</evidence>
<keyword evidence="3" id="KW-0272">Extracellular matrix</keyword>
<proteinExistence type="predicted"/>
<evidence type="ECO:0000256" key="15">
    <source>
        <dbReference type="PIRSR" id="PIRSR613273-1"/>
    </source>
</evidence>
<dbReference type="CDD" id="cd04273">
    <property type="entry name" value="ZnMc_ADAMTS_like"/>
    <property type="match status" value="1"/>
</dbReference>
<feature type="binding site" evidence="16">
    <location>
        <position position="472"/>
    </location>
    <ligand>
        <name>Ca(2+)</name>
        <dbReference type="ChEBI" id="CHEBI:29108"/>
        <label>2</label>
    </ligand>
</feature>
<dbReference type="InterPro" id="IPR013273">
    <property type="entry name" value="ADAMTS/ADAMTS-like"/>
</dbReference>
<dbReference type="Proteomes" id="UP000197619">
    <property type="component" value="Unassembled WGS sequence"/>
</dbReference>
<sequence length="1676" mass="188278">MRGARRLAALLCPLSLLVAASWAVRFHPRQETLVKQLSSYEIITPVRVNEFGELFPHTHHFRRRKRSLEAPVEPAAFRTHYQIRAYGQVFQLNLSADAGFVAAQYTVVHVGAPQKQSSPDLRHCFYRGHVNAQEKHMAVFSICGGLMGTFKVHDGEYILEPLMRTDGGEHEDEHNKPHLIYRLDELKEYQKSHKPCEVSEDGSNPHSRKKRFLSYPRYVEVMVTADTKMVHHHGQNLQHYVLTLMSIVAKKANGILSCTRKYVASSTKAVIVPLHSAVVRLHLECCVQFWALHSKVAGIYKDSTIGNLINIVIVKLIVIHNEQEGPAITFNAATTLRNFCLWQQAQNTLDDTHPSHHDTAVLITREDICRAREKCDTLGLAELGTMCDPLRSCSVSEENGLSAAFTIAHELGHVFNVPHDDSFKCKEAGIKHQYHVMAPTLNYHTSPWTWSKCSQKYITEFLDTGYGECLLDKPSGGTYDLSSQLPGSMYDVNKQCELTFGIGSQVCPYLKQCKRLWCTSTEGVDKGCRTQHMPLADGTVCGIGMHCRHGICVSREMELRPVDGEWGPWGPYSSCSRTCGGGIKSTTRLCNRPEPRNEGKYCVGRRMKFRSCNTDSCPKGKKDFREQQCSEFDGKHFNINGLTSAVRWLPKYSGISMKDRCKLFCRVSGTTSYYQLKDRVADGTPCGAETNDLCVQGLCRQAGCDHVLNSKARRDKCGICGGDNSSCKTRAGTFNSAHYGYNVVVNIPKGATNIDIQQHSYSGKPEDDNYLALSDAHGNFILNGNFVVSMSKREINIQGAIFEYSGSNNTIERINSTDKVEEELTLQVLCVGNLYNPDVRYSFNVPIEDGSDLFTWDPYGPWQDCSRMCQGIRRRRMTCVRKSDHVVVSDQRCELIPTVPSIFEECNTDCELRWHSVGKSDCTSKCGPGHRSVEIHCMKYSIARGLSAPVDDKYCADQQKPPAREPCHGDCMLRSWHYTEWSECSRSCARGVRSREAFCMNNLGRHLPDRECQELPRVVTESCNEFLCPSWLVTDWSECPVTCGKGMKHRQVWCQLNDGQLRDDFCNPNDRPESVTPCELRECASWQCAVTCGRGYQVRAVKCVTGMYRVILHDDRECSAATRPRDSQFFFSSPLQECELPPCPENTKLWTTSLPLVHVGKVTQWRYGSWTPCSASCGKGDRARYVSCRDAHGEIADESLCAHLPRPAEISSCFSPCGEWKVGNWSPCTVTCDSGTVTRQVICVSYHQQINENYCDPEDQPPKEQECNMPPCPPVYHHVPKIHDHPGHFPEIGYLPIHPPQDNLNQWNHPSVGGYQWRTGPWGACSSTCAGGFHRRVVVCQDEEGRSASNCDEATKPSESKHCDSGPCPQWNFGNWGECTQTCGDGIKTRLVICQLPTGQMLGDQNCEILDKPPNMAQCNVHSCPGDVSWHRGPWKSCSASSRRKEIYRKVKCVNENHLQVDESFCDPATKPPSSKTCRVSPSKYVVLTGELSQCSESCGLGYQQRIPYCVAIHSVQSQHIHGLRTVAYRECPVEPSPYIYKCNVKGCSQAAMWTVGKWTKCSASCGVGIKQRTVECMTENGLSSDLCLPHLKPDARKICHEKECETPTTCKDMQIKKGIKKDGEYLLNVKGRMIKIYCSGMHLENPKEYLTLVKGEAENFSEVYGYRYRSGFVNI</sequence>
<feature type="disulfide bond" evidence="17">
    <location>
        <begin position="579"/>
        <end position="617"/>
    </location>
</feature>
<keyword evidence="11 22" id="KW-0482">Metalloprotease</keyword>
<keyword evidence="8" id="KW-0677">Repeat</keyword>
<feature type="disulfide bond" evidence="17">
    <location>
        <begin position="590"/>
        <end position="602"/>
    </location>
</feature>
<evidence type="ECO:0000256" key="16">
    <source>
        <dbReference type="PIRSR" id="PIRSR613273-2"/>
    </source>
</evidence>
<feature type="disulfide bond" evidence="17">
    <location>
        <begin position="340"/>
        <end position="393"/>
    </location>
</feature>
<evidence type="ECO:0000256" key="8">
    <source>
        <dbReference type="ARBA" id="ARBA00022737"/>
    </source>
</evidence>
<dbReference type="Pfam" id="PF01562">
    <property type="entry name" value="Pep_M12B_propep"/>
    <property type="match status" value="1"/>
</dbReference>
<feature type="disulfide bond" evidence="17">
    <location>
        <begin position="507"/>
        <end position="528"/>
    </location>
</feature>
<dbReference type="GO" id="GO:0008270">
    <property type="term" value="F:zinc ion binding"/>
    <property type="evidence" value="ECO:0007669"/>
    <property type="project" value="InterPro"/>
</dbReference>
<evidence type="ECO:0000256" key="10">
    <source>
        <dbReference type="ARBA" id="ARBA00022833"/>
    </source>
</evidence>
<protein>
    <submittedName>
        <fullName evidence="22">A disintegrin and metalloproteinase with thrombospondin motifs 20</fullName>
    </submittedName>
</protein>
<evidence type="ECO:0000256" key="9">
    <source>
        <dbReference type="ARBA" id="ARBA00022801"/>
    </source>
</evidence>
<comment type="subcellular location">
    <subcellularLocation>
        <location evidence="1">Secreted</location>
        <location evidence="1">Extracellular space</location>
        <location evidence="1">Extracellular matrix</location>
    </subcellularLocation>
</comment>
<feature type="domain" description="GON" evidence="21">
    <location>
        <begin position="1607"/>
        <end position="1676"/>
    </location>
</feature>
<keyword evidence="6 16" id="KW-0479">Metal-binding</keyword>
<dbReference type="InterPro" id="IPR036383">
    <property type="entry name" value="TSP1_rpt_sf"/>
</dbReference>
<feature type="signal peptide" evidence="19">
    <location>
        <begin position="1"/>
        <end position="23"/>
    </location>
</feature>
<feature type="domain" description="Peptidase M12B" evidence="20">
    <location>
        <begin position="217"/>
        <end position="474"/>
    </location>
</feature>
<evidence type="ECO:0000256" key="3">
    <source>
        <dbReference type="ARBA" id="ARBA00022530"/>
    </source>
</evidence>
<evidence type="ECO:0000259" key="20">
    <source>
        <dbReference type="PROSITE" id="PS50215"/>
    </source>
</evidence>
<dbReference type="Gene3D" id="2.60.120.830">
    <property type="match status" value="1"/>
</dbReference>
<feature type="binding site" evidence="16">
    <location>
        <position position="469"/>
    </location>
    <ligand>
        <name>Ca(2+)</name>
        <dbReference type="ChEBI" id="CHEBI:29108"/>
        <label>1</label>
    </ligand>
</feature>
<evidence type="ECO:0000256" key="19">
    <source>
        <dbReference type="SAM" id="SignalP"/>
    </source>
</evidence>
<feature type="disulfide bond" evidence="17">
    <location>
        <begin position="387"/>
        <end position="469"/>
    </location>
</feature>
<keyword evidence="23" id="KW-1185">Reference proteome</keyword>
<dbReference type="Pfam" id="PF01421">
    <property type="entry name" value="Reprolysin"/>
    <property type="match status" value="1"/>
</dbReference>
<evidence type="ECO:0000256" key="13">
    <source>
        <dbReference type="ARBA" id="ARBA00023157"/>
    </source>
</evidence>
<feature type="disulfide bond" evidence="17">
    <location>
        <begin position="575"/>
        <end position="612"/>
    </location>
</feature>
<dbReference type="PRINTS" id="PR01857">
    <property type="entry name" value="ADAMTSFAMILY"/>
</dbReference>
<keyword evidence="14" id="KW-0325">Glycoprotein</keyword>
<dbReference type="FunFam" id="2.20.100.10:FF:000006">
    <property type="entry name" value="A disintegrin and metalloproteinase with thrombospondin motifs 1"/>
    <property type="match status" value="1"/>
</dbReference>
<feature type="binding site" evidence="16">
    <location>
        <position position="351"/>
    </location>
    <ligand>
        <name>Ca(2+)</name>
        <dbReference type="ChEBI" id="CHEBI:29108"/>
        <label>1</label>
    </ligand>
</feature>
<evidence type="ECO:0000256" key="17">
    <source>
        <dbReference type="PIRSR" id="PIRSR613273-3"/>
    </source>
</evidence>
<dbReference type="Pfam" id="PF19236">
    <property type="entry name" value="ADAMTS_CR_3"/>
    <property type="match status" value="1"/>
</dbReference>
<evidence type="ECO:0000313" key="22">
    <source>
        <dbReference type="EMBL" id="OWK61081.1"/>
    </source>
</evidence>
<feature type="disulfide bond" evidence="17">
    <location>
        <begin position="496"/>
        <end position="518"/>
    </location>
</feature>
<feature type="binding site" evidence="16 18">
    <location>
        <position position="409"/>
    </location>
    <ligand>
        <name>Zn(2+)</name>
        <dbReference type="ChEBI" id="CHEBI:29105"/>
        <note>catalytic</note>
    </ligand>
</feature>
<feature type="binding site" evidence="16 18">
    <location>
        <position position="413"/>
    </location>
    <ligand>
        <name>Zn(2+)</name>
        <dbReference type="ChEBI" id="CHEBI:29105"/>
        <note>catalytic</note>
    </ligand>
</feature>
<feature type="chain" id="PRO_5012916919" evidence="19">
    <location>
        <begin position="24"/>
        <end position="1676"/>
    </location>
</feature>
<evidence type="ECO:0000313" key="23">
    <source>
        <dbReference type="Proteomes" id="UP000197619"/>
    </source>
</evidence>
<dbReference type="Pfam" id="PF08685">
    <property type="entry name" value="GON"/>
    <property type="match status" value="1"/>
</dbReference>
<evidence type="ECO:0000256" key="4">
    <source>
        <dbReference type="ARBA" id="ARBA00022670"/>
    </source>
</evidence>
<keyword evidence="2" id="KW-0964">Secreted</keyword>
<dbReference type="InterPro" id="IPR024079">
    <property type="entry name" value="MetalloPept_cat_dom_sf"/>
</dbReference>
<evidence type="ECO:0000256" key="12">
    <source>
        <dbReference type="ARBA" id="ARBA00023145"/>
    </source>
</evidence>
<keyword evidence="7 19" id="KW-0732">Signal</keyword>
<dbReference type="InterPro" id="IPR041645">
    <property type="entry name" value="ADAMTS_CR_2"/>
</dbReference>
<dbReference type="GO" id="GO:0006508">
    <property type="term" value="P:proteolysis"/>
    <property type="evidence" value="ECO:0007669"/>
    <property type="project" value="UniProtKB-KW"/>
</dbReference>
<dbReference type="SUPFAM" id="SSF55486">
    <property type="entry name" value="Metalloproteases ('zincins'), catalytic domain"/>
    <property type="match status" value="1"/>
</dbReference>
<dbReference type="Pfam" id="PF05986">
    <property type="entry name" value="ADAMTS_spacer1"/>
    <property type="match status" value="1"/>
</dbReference>
<dbReference type="GO" id="GO:0031012">
    <property type="term" value="C:extracellular matrix"/>
    <property type="evidence" value="ECO:0007669"/>
    <property type="project" value="TreeGrafter"/>
</dbReference>